<dbReference type="STRING" id="578942.SAMN05216289_10231"/>
<protein>
    <submittedName>
        <fullName evidence="1">Putative methyltransferase, LIC12133 family</fullName>
    </submittedName>
</protein>
<dbReference type="SUPFAM" id="SSF53335">
    <property type="entry name" value="S-adenosyl-L-methionine-dependent methyltransferases"/>
    <property type="match status" value="1"/>
</dbReference>
<dbReference type="AlphaFoldDB" id="A0A1I4VFG6"/>
<dbReference type="GO" id="GO:0008168">
    <property type="term" value="F:methyltransferase activity"/>
    <property type="evidence" value="ECO:0007669"/>
    <property type="project" value="UniProtKB-KW"/>
</dbReference>
<accession>A0A1I4VFG6</accession>
<keyword evidence="2" id="KW-1185">Reference proteome</keyword>
<dbReference type="Proteomes" id="UP000198575">
    <property type="component" value="Unassembled WGS sequence"/>
</dbReference>
<evidence type="ECO:0000313" key="1">
    <source>
        <dbReference type="EMBL" id="SFM99823.1"/>
    </source>
</evidence>
<gene>
    <name evidence="1" type="ORF">SAMN05216289_10231</name>
</gene>
<name>A0A1I4VFG6_9GAMM</name>
<proteinExistence type="predicted"/>
<keyword evidence="1" id="KW-0489">Methyltransferase</keyword>
<dbReference type="EMBL" id="FOVF01000002">
    <property type="protein sequence ID" value="SFM99823.1"/>
    <property type="molecule type" value="Genomic_DNA"/>
</dbReference>
<dbReference type="RefSeq" id="WP_175497835.1">
    <property type="nucleotide sequence ID" value="NZ_FOVF01000002.1"/>
</dbReference>
<reference evidence="1 2" key="1">
    <citation type="submission" date="2016-10" db="EMBL/GenBank/DDBJ databases">
        <authorList>
            <person name="de Groot N.N."/>
        </authorList>
    </citation>
    <scope>NUCLEOTIDE SEQUENCE [LARGE SCALE GENOMIC DNA]</scope>
    <source>
        <strain evidence="1 2">CGMCC 1.7659</strain>
    </source>
</reference>
<organism evidence="1 2">
    <name type="scientific">Dokdonella immobilis</name>
    <dbReference type="NCBI Taxonomy" id="578942"/>
    <lineage>
        <taxon>Bacteria</taxon>
        <taxon>Pseudomonadati</taxon>
        <taxon>Pseudomonadota</taxon>
        <taxon>Gammaproteobacteria</taxon>
        <taxon>Lysobacterales</taxon>
        <taxon>Rhodanobacteraceae</taxon>
        <taxon>Dokdonella</taxon>
    </lineage>
</organism>
<keyword evidence="1" id="KW-0808">Transferase</keyword>
<dbReference type="Gene3D" id="3.40.50.150">
    <property type="entry name" value="Vaccinia Virus protein VP39"/>
    <property type="match status" value="1"/>
</dbReference>
<evidence type="ECO:0000313" key="2">
    <source>
        <dbReference type="Proteomes" id="UP000198575"/>
    </source>
</evidence>
<dbReference type="GO" id="GO:0032259">
    <property type="term" value="P:methylation"/>
    <property type="evidence" value="ECO:0007669"/>
    <property type="project" value="UniProtKB-KW"/>
</dbReference>
<sequence length="271" mass="31235">MGVQRSRIRRIINEISELPGLNLLARPLYRRRFRAHRRGNAYYGVYASFEAARADIPPGLPPDYNTAAAAELYEQRLSRLEASDYPALYWLQRMLGEGCRRIVDLGGHVGLSYYAFQPYLDYPRDLLWQVHDVPAVMEKGRALCAERGEQRRLAFVDLDAVDGCDVLMAKGALQYLDYSLVELLKAQRVLPRRLLVNLTPMHPDRSFFTLQNIGVAVCPYRIGAVPEFLHGIRALGYRLIERWEHLDRSVQIPFCPEYSIDRYHGMCFSLE</sequence>
<dbReference type="InterPro" id="IPR027612">
    <property type="entry name" value="Put_MTase_LIC12133"/>
</dbReference>
<dbReference type="InterPro" id="IPR029063">
    <property type="entry name" value="SAM-dependent_MTases_sf"/>
</dbReference>
<dbReference type="NCBIfam" id="TIGR04325">
    <property type="entry name" value="MTase_LIC12133"/>
    <property type="match status" value="1"/>
</dbReference>